<evidence type="ECO:0000313" key="4">
    <source>
        <dbReference type="Proteomes" id="UP001493153"/>
    </source>
</evidence>
<dbReference type="EMBL" id="CP062175">
    <property type="protein sequence ID" value="WXK38036.1"/>
    <property type="molecule type" value="Genomic_DNA"/>
</dbReference>
<feature type="compositionally biased region" description="Polar residues" evidence="2">
    <location>
        <begin position="36"/>
        <end position="54"/>
    </location>
</feature>
<dbReference type="PANTHER" id="PTHR34047:SF8">
    <property type="entry name" value="PROTEIN YKFC"/>
    <property type="match status" value="1"/>
</dbReference>
<dbReference type="Proteomes" id="UP001493153">
    <property type="component" value="Plasmid megaplasmid"/>
</dbReference>
<geneLocation type="plasmid" evidence="3 4">
    <name>megaplasmid</name>
</geneLocation>
<proteinExistence type="inferred from homology"/>
<comment type="similarity">
    <text evidence="1">Belongs to the bacterial reverse transcriptase family.</text>
</comment>
<dbReference type="InterPro" id="IPR051083">
    <property type="entry name" value="GrpII_Intron_Splice-Mob/Def"/>
</dbReference>
<keyword evidence="3" id="KW-0614">Plasmid</keyword>
<dbReference type="CDD" id="cd01651">
    <property type="entry name" value="RT_G2_intron"/>
    <property type="match status" value="1"/>
</dbReference>
<gene>
    <name evidence="3" type="ORF">IHE29_01540</name>
</gene>
<evidence type="ECO:0000313" key="3">
    <source>
        <dbReference type="EMBL" id="WXK38036.1"/>
    </source>
</evidence>
<protein>
    <recommendedName>
        <fullName evidence="5">RNA-directed DNA polymerase</fullName>
    </recommendedName>
</protein>
<reference evidence="3 4" key="1">
    <citation type="submission" date="2020-09" db="EMBL/GenBank/DDBJ databases">
        <title>Genome sequences of Mycetohabitans spp.</title>
        <authorList>
            <person name="Carter M.E."/>
            <person name="Carpenter S.C.D."/>
            <person name="Bogdanove A.J."/>
        </authorList>
    </citation>
    <scope>NUCLEOTIDE SEQUENCE [LARGE SCALE GENOMIC DNA]</scope>
    <source>
        <strain evidence="3 4">B12</strain>
        <plasmid evidence="3 4">megaplasmid</plasmid>
    </source>
</reference>
<feature type="region of interest" description="Disordered" evidence="2">
    <location>
        <begin position="1"/>
        <end position="56"/>
    </location>
</feature>
<accession>A0ABZ2PSF9</accession>
<dbReference type="SUPFAM" id="SSF56672">
    <property type="entry name" value="DNA/RNA polymerases"/>
    <property type="match status" value="1"/>
</dbReference>
<keyword evidence="4" id="KW-1185">Reference proteome</keyword>
<evidence type="ECO:0008006" key="5">
    <source>
        <dbReference type="Google" id="ProtNLM"/>
    </source>
</evidence>
<name>A0ABZ2PSF9_9BURK</name>
<evidence type="ECO:0000256" key="1">
    <source>
        <dbReference type="ARBA" id="ARBA00034120"/>
    </source>
</evidence>
<dbReference type="PANTHER" id="PTHR34047">
    <property type="entry name" value="NUCLEAR INTRON MATURASE 1, MITOCHONDRIAL-RELATED"/>
    <property type="match status" value="1"/>
</dbReference>
<sequence length="216" mass="24096">MHGREKSDSAVVAKKPANKVGKPAAQWVEPRAGTEGNANQNHTCRAQNRASVSQGLDRVRQLARQHKKMRFTTLLHHVTVERLSAALYALKRKATPGVDGVTWQSYEVGLGSNLRDLHRRVHTGSYRALPVLRRYIPKADAGLRPLGVAALEDKLVQSVMVEVLNAIYEEDFLGFSYGFRPGRNQHDALDALAAAIQWRPVNWILDADIRSFLDLS</sequence>
<organism evidence="3 4">
    <name type="scientific">Mycetohabitans rhizoxinica</name>
    <dbReference type="NCBI Taxonomy" id="412963"/>
    <lineage>
        <taxon>Bacteria</taxon>
        <taxon>Pseudomonadati</taxon>
        <taxon>Pseudomonadota</taxon>
        <taxon>Betaproteobacteria</taxon>
        <taxon>Burkholderiales</taxon>
        <taxon>Burkholderiaceae</taxon>
        <taxon>Mycetohabitans</taxon>
    </lineage>
</organism>
<dbReference type="InterPro" id="IPR043502">
    <property type="entry name" value="DNA/RNA_pol_sf"/>
</dbReference>
<evidence type="ECO:0000256" key="2">
    <source>
        <dbReference type="SAM" id="MobiDB-lite"/>
    </source>
</evidence>